<feature type="domain" description="PurM-like C-terminal" evidence="4">
    <location>
        <begin position="151"/>
        <end position="306"/>
    </location>
</feature>
<feature type="binding site" evidence="2">
    <location>
        <position position="44"/>
    </location>
    <ligand>
        <name>Mg(2+)</name>
        <dbReference type="ChEBI" id="CHEBI:18420"/>
        <label>2</label>
    </ligand>
</feature>
<feature type="binding site" evidence="2">
    <location>
        <position position="51"/>
    </location>
    <ligand>
        <name>substrate</name>
    </ligand>
</feature>
<dbReference type="UniPathway" id="UPA00060">
    <property type="reaction ID" value="UER00142"/>
</dbReference>
<feature type="binding site" evidence="2">
    <location>
        <position position="325"/>
    </location>
    <ligand>
        <name>substrate</name>
    </ligand>
</feature>
<evidence type="ECO:0000256" key="1">
    <source>
        <dbReference type="ARBA" id="ARBA00022977"/>
    </source>
</evidence>
<feature type="binding site" evidence="2">
    <location>
        <position position="216"/>
    </location>
    <ligand>
        <name>ATP</name>
        <dbReference type="ChEBI" id="CHEBI:30616"/>
    </ligand>
</feature>
<feature type="binding site" evidence="2">
    <location>
        <position position="73"/>
    </location>
    <ligand>
        <name>Mg(2+)</name>
        <dbReference type="ChEBI" id="CHEBI:18420"/>
        <label>3</label>
    </ligand>
</feature>
<comment type="pathway">
    <text evidence="2">Cofactor biosynthesis; thiamine diphosphate biosynthesis; thiamine diphosphate from thiamine phosphate: step 1/1.</text>
</comment>
<feature type="binding site" evidence="2">
    <location>
        <position position="44"/>
    </location>
    <ligand>
        <name>Mg(2+)</name>
        <dbReference type="ChEBI" id="CHEBI:18420"/>
        <label>1</label>
    </ligand>
</feature>
<dbReference type="GO" id="GO:0009229">
    <property type="term" value="P:thiamine diphosphate biosynthetic process"/>
    <property type="evidence" value="ECO:0007669"/>
    <property type="project" value="UniProtKB-UniRule"/>
</dbReference>
<dbReference type="NCBIfam" id="TIGR01379">
    <property type="entry name" value="thiL"/>
    <property type="match status" value="1"/>
</dbReference>
<dbReference type="InterPro" id="IPR010918">
    <property type="entry name" value="PurM-like_C_dom"/>
</dbReference>
<keyword evidence="6" id="KW-1185">Reference proteome</keyword>
<keyword evidence="2 5" id="KW-0808">Transferase</keyword>
<dbReference type="PIRSF" id="PIRSF005303">
    <property type="entry name" value="Thiam_monoph_kin"/>
    <property type="match status" value="1"/>
</dbReference>
<dbReference type="InterPro" id="IPR006283">
    <property type="entry name" value="ThiL-like"/>
</dbReference>
<dbReference type="OrthoDB" id="9802811at2"/>
<keyword evidence="2" id="KW-0067">ATP-binding</keyword>
<feature type="binding site" evidence="2">
    <location>
        <position position="217"/>
    </location>
    <ligand>
        <name>Mg(2+)</name>
        <dbReference type="ChEBI" id="CHEBI:18420"/>
        <label>5</label>
    </ligand>
</feature>
<feature type="binding site" evidence="2">
    <location>
        <position position="27"/>
    </location>
    <ligand>
        <name>Mg(2+)</name>
        <dbReference type="ChEBI" id="CHEBI:18420"/>
        <label>3</label>
    </ligand>
</feature>
<dbReference type="PANTHER" id="PTHR30270:SF0">
    <property type="entry name" value="THIAMINE-MONOPHOSPHATE KINASE"/>
    <property type="match status" value="1"/>
</dbReference>
<keyword evidence="1 2" id="KW-0784">Thiamine biosynthesis</keyword>
<dbReference type="GO" id="GO:0000287">
    <property type="term" value="F:magnesium ion binding"/>
    <property type="evidence" value="ECO:0007669"/>
    <property type="project" value="UniProtKB-UniRule"/>
</dbReference>
<dbReference type="Gene3D" id="3.30.1330.10">
    <property type="entry name" value="PurM-like, N-terminal domain"/>
    <property type="match status" value="1"/>
</dbReference>
<dbReference type="GO" id="GO:0009228">
    <property type="term" value="P:thiamine biosynthetic process"/>
    <property type="evidence" value="ECO:0007669"/>
    <property type="project" value="UniProtKB-KW"/>
</dbReference>
<reference evidence="6" key="1">
    <citation type="submission" date="2018-11" db="EMBL/GenBank/DDBJ databases">
        <title>Phylogenetic, genomic, and biogeographic characterization of a novel and ubiquitous marine invertebrate-associated Rickettsiales parasite, Candidatus Marinoinvertebrata rohwerii, gen. nov., sp. nov.</title>
        <authorList>
            <person name="Klinges J.G."/>
            <person name="Rosales S.M."/>
            <person name="Mcminds R."/>
            <person name="Shaver E.C."/>
            <person name="Shantz A."/>
            <person name="Peters E.C."/>
            <person name="Burkepile D.E."/>
            <person name="Silliman B.R."/>
            <person name="Vega Thurber R.L."/>
        </authorList>
    </citation>
    <scope>NUCLEOTIDE SEQUENCE [LARGE SCALE GENOMIC DNA]</scope>
    <source>
        <strain evidence="6">a_cerv_44</strain>
    </source>
</reference>
<dbReference type="GO" id="GO:0005524">
    <property type="term" value="F:ATP binding"/>
    <property type="evidence" value="ECO:0007669"/>
    <property type="project" value="UniProtKB-UniRule"/>
</dbReference>
<comment type="caution">
    <text evidence="5">The sequence shown here is derived from an EMBL/GenBank/DDBJ whole genome shotgun (WGS) entry which is preliminary data.</text>
</comment>
<sequence length="333" mass="37464">MSLSEEDIINILKESNLPGDIVGIGDDCAVIPKNKNISWLISNDALAEDVHFSLNTITAYELGIKSVKVNASDIAAMGATPKFIFVACAIPQNIDNSFIKNLIDGIKQQCKNYNIYLLGGDTTASKSKLFISITIMGESESKKIKYRSSAKIGDYICITGNPGLSAAGLDLVSNKIMRKEKEENDLIQSHISPYIYINESNFLANFSEVKAMIDCSDGLNRDLTRICEQSNCSANINLEKIPVDKNLLKVCQKNNSDLNRYLLSGGEDYYLIFTINSNFYEKISKEYLSKFNKKFYKIGEIVKKKGKLISYFQNEIEYKNPYEDFDHFRNFVA</sequence>
<name>A0A429XSB9_9RICK</name>
<dbReference type="SUPFAM" id="SSF56042">
    <property type="entry name" value="PurM C-terminal domain-like"/>
    <property type="match status" value="1"/>
</dbReference>
<feature type="binding site" evidence="2">
    <location>
        <position position="42"/>
    </location>
    <ligand>
        <name>Mg(2+)</name>
        <dbReference type="ChEBI" id="CHEBI:18420"/>
        <label>4</label>
    </ligand>
</feature>
<dbReference type="EMBL" id="RXFM01000022">
    <property type="protein sequence ID" value="RST69801.1"/>
    <property type="molecule type" value="Genomic_DNA"/>
</dbReference>
<dbReference type="Proteomes" id="UP000279470">
    <property type="component" value="Unassembled WGS sequence"/>
</dbReference>
<feature type="binding site" evidence="2">
    <location>
        <position position="73"/>
    </location>
    <ligand>
        <name>Mg(2+)</name>
        <dbReference type="ChEBI" id="CHEBI:18420"/>
        <label>2</label>
    </ligand>
</feature>
<comment type="miscellaneous">
    <text evidence="2">Reaction mechanism of ThiL seems to utilize a direct, inline transfer of the gamma-phosphate of ATP to TMP rather than a phosphorylated enzyme intermediate.</text>
</comment>
<comment type="similarity">
    <text evidence="2">Belongs to the thiamine-monophosphate kinase family.</text>
</comment>
<keyword evidence="2" id="KW-0460">Magnesium</keyword>
<comment type="catalytic activity">
    <reaction evidence="2">
        <text>thiamine phosphate + ATP = thiamine diphosphate + ADP</text>
        <dbReference type="Rhea" id="RHEA:15913"/>
        <dbReference type="ChEBI" id="CHEBI:30616"/>
        <dbReference type="ChEBI" id="CHEBI:37575"/>
        <dbReference type="ChEBI" id="CHEBI:58937"/>
        <dbReference type="ChEBI" id="CHEBI:456216"/>
        <dbReference type="EC" id="2.7.4.16"/>
    </reaction>
</comment>
<dbReference type="CDD" id="cd02194">
    <property type="entry name" value="ThiL"/>
    <property type="match status" value="1"/>
</dbReference>
<feature type="binding site" evidence="2">
    <location>
        <position position="121"/>
    </location>
    <ligand>
        <name>Mg(2+)</name>
        <dbReference type="ChEBI" id="CHEBI:18420"/>
        <label>1</label>
    </ligand>
</feature>
<evidence type="ECO:0000313" key="5">
    <source>
        <dbReference type="EMBL" id="RST69801.1"/>
    </source>
</evidence>
<feature type="domain" description="PurM-like N-terminal" evidence="3">
    <location>
        <begin position="25"/>
        <end position="138"/>
    </location>
</feature>
<keyword evidence="2" id="KW-0547">Nucleotide-binding</keyword>
<feature type="binding site" evidence="2">
    <location>
        <position position="267"/>
    </location>
    <ligand>
        <name>substrate</name>
    </ligand>
</feature>
<protein>
    <recommendedName>
        <fullName evidence="2">Thiamine-monophosphate kinase</fullName>
        <shortName evidence="2">TMP kinase</shortName>
        <shortName evidence="2">Thiamine-phosphate kinase</shortName>
        <ecNumber evidence="2">2.7.4.16</ecNumber>
    </recommendedName>
</protein>
<keyword evidence="2 5" id="KW-0418">Kinase</keyword>
<comment type="caution">
    <text evidence="2">Lacks conserved residue(s) required for the propagation of feature annotation.</text>
</comment>
<comment type="function">
    <text evidence="2">Catalyzes the ATP-dependent phosphorylation of thiamine-monophosphate (TMP) to form thiamine-pyrophosphate (TPP), the active form of vitamin B1.</text>
</comment>
<feature type="binding site" evidence="2">
    <location>
        <position position="214"/>
    </location>
    <ligand>
        <name>Mg(2+)</name>
        <dbReference type="ChEBI" id="CHEBI:18420"/>
        <label>3</label>
    </ligand>
</feature>
<accession>A0A429XSB9</accession>
<evidence type="ECO:0000313" key="6">
    <source>
        <dbReference type="Proteomes" id="UP000279470"/>
    </source>
</evidence>
<feature type="binding site" evidence="2">
    <location>
        <position position="73"/>
    </location>
    <ligand>
        <name>Mg(2+)</name>
        <dbReference type="ChEBI" id="CHEBI:18420"/>
        <label>4</label>
    </ligand>
</feature>
<dbReference type="InterPro" id="IPR016188">
    <property type="entry name" value="PurM-like_N"/>
</dbReference>
<gene>
    <name evidence="2 5" type="primary">thiL</name>
    <name evidence="5" type="ORF">EIC27_02390</name>
</gene>
<dbReference type="PANTHER" id="PTHR30270">
    <property type="entry name" value="THIAMINE-MONOPHOSPHATE KINASE"/>
    <property type="match status" value="1"/>
</dbReference>
<dbReference type="Pfam" id="PF02769">
    <property type="entry name" value="AIRS_C"/>
    <property type="match status" value="1"/>
</dbReference>
<dbReference type="SUPFAM" id="SSF55326">
    <property type="entry name" value="PurM N-terminal domain-like"/>
    <property type="match status" value="1"/>
</dbReference>
<dbReference type="EC" id="2.7.4.16" evidence="2"/>
<proteinExistence type="inferred from homology"/>
<dbReference type="GO" id="GO:0009030">
    <property type="term" value="F:thiamine-phosphate kinase activity"/>
    <property type="evidence" value="ECO:0007669"/>
    <property type="project" value="UniProtKB-UniRule"/>
</dbReference>
<feature type="binding site" evidence="2">
    <location>
        <position position="147"/>
    </location>
    <ligand>
        <name>ATP</name>
        <dbReference type="ChEBI" id="CHEBI:30616"/>
    </ligand>
</feature>
<dbReference type="HAMAP" id="MF_02128">
    <property type="entry name" value="TMP_kinase"/>
    <property type="match status" value="1"/>
</dbReference>
<dbReference type="Gene3D" id="3.90.650.10">
    <property type="entry name" value="PurM-like C-terminal domain"/>
    <property type="match status" value="1"/>
</dbReference>
<organism evidence="5 6">
    <name type="scientific">Candidatus Aquarickettsia rohweri</name>
    <dbReference type="NCBI Taxonomy" id="2602574"/>
    <lineage>
        <taxon>Bacteria</taxon>
        <taxon>Pseudomonadati</taxon>
        <taxon>Pseudomonadota</taxon>
        <taxon>Alphaproteobacteria</taxon>
        <taxon>Rickettsiales</taxon>
        <taxon>Candidatus Midichloriaceae</taxon>
        <taxon>Candidatus Aquarickettsia</taxon>
    </lineage>
</organism>
<dbReference type="InterPro" id="IPR036676">
    <property type="entry name" value="PurM-like_C_sf"/>
</dbReference>
<feature type="binding site" evidence="2">
    <location>
        <begin position="120"/>
        <end position="121"/>
    </location>
    <ligand>
        <name>ATP</name>
        <dbReference type="ChEBI" id="CHEBI:30616"/>
    </ligand>
</feature>
<dbReference type="RefSeq" id="WP_126044557.1">
    <property type="nucleotide sequence ID" value="NZ_RXFM01000022.1"/>
</dbReference>
<dbReference type="Pfam" id="PF00586">
    <property type="entry name" value="AIRS"/>
    <property type="match status" value="1"/>
</dbReference>
<feature type="binding site" evidence="2">
    <location>
        <position position="27"/>
    </location>
    <ligand>
        <name>Mg(2+)</name>
        <dbReference type="ChEBI" id="CHEBI:18420"/>
        <label>4</label>
    </ligand>
</feature>
<dbReference type="InterPro" id="IPR036921">
    <property type="entry name" value="PurM-like_N_sf"/>
</dbReference>
<evidence type="ECO:0000259" key="3">
    <source>
        <dbReference type="Pfam" id="PF00586"/>
    </source>
</evidence>
<evidence type="ECO:0000259" key="4">
    <source>
        <dbReference type="Pfam" id="PF02769"/>
    </source>
</evidence>
<dbReference type="AlphaFoldDB" id="A0A429XSB9"/>
<keyword evidence="2" id="KW-0479">Metal-binding</keyword>
<evidence type="ECO:0000256" key="2">
    <source>
        <dbReference type="HAMAP-Rule" id="MF_02128"/>
    </source>
</evidence>